<accession>A0A815F5J1</accession>
<gene>
    <name evidence="1" type="ORF">EDS130_LOCUS31697</name>
</gene>
<evidence type="ECO:0000313" key="1">
    <source>
        <dbReference type="EMBL" id="CAF1321671.1"/>
    </source>
</evidence>
<proteinExistence type="predicted"/>
<dbReference type="EMBL" id="CAJNOJ010000235">
    <property type="protein sequence ID" value="CAF1321671.1"/>
    <property type="molecule type" value="Genomic_DNA"/>
</dbReference>
<name>A0A815F5J1_ADIRI</name>
<reference evidence="1" key="1">
    <citation type="submission" date="2021-02" db="EMBL/GenBank/DDBJ databases">
        <authorList>
            <person name="Nowell W R."/>
        </authorList>
    </citation>
    <scope>NUCLEOTIDE SEQUENCE</scope>
</reference>
<organism evidence="1 2">
    <name type="scientific">Adineta ricciae</name>
    <name type="common">Rotifer</name>
    <dbReference type="NCBI Taxonomy" id="249248"/>
    <lineage>
        <taxon>Eukaryota</taxon>
        <taxon>Metazoa</taxon>
        <taxon>Spiralia</taxon>
        <taxon>Gnathifera</taxon>
        <taxon>Rotifera</taxon>
        <taxon>Eurotatoria</taxon>
        <taxon>Bdelloidea</taxon>
        <taxon>Adinetida</taxon>
        <taxon>Adinetidae</taxon>
        <taxon>Adineta</taxon>
    </lineage>
</organism>
<dbReference type="OrthoDB" id="9982263at2759"/>
<protein>
    <submittedName>
        <fullName evidence="1">Uncharacterized protein</fullName>
    </submittedName>
</protein>
<sequence>MSELGHCSDSSCTEKNARLFECVHHCMKLVCLQHLIEHDRLIDHSQEYFDELRVELKQLWTTYSTFVDEMKLRLEYEQKLKNHQKLIEDVTNLWESNSNDIEGYRITIDKLRQYIEQEKLFNEDCLVLEVKSEPIEDVETIEKLDSMDFDMTLQTHRFTSDNSLRKQKLFKENSIDYDPMIENTIEESVKNPSNQARLTGRFASQCPFWLDGAFGLTKESHGMYLCIQGKCYRNIFDHLFKFHRFTLSTAEKLRHAIMNNKDPSKTKLFRSDESVIDRISYIFCPFSDNNPSPMKTIKSSIKRCRSRKPHARYELRTHMMNTHRMSILKADKLICKLEVSTKQSTK</sequence>
<comment type="caution">
    <text evidence="1">The sequence shown here is derived from an EMBL/GenBank/DDBJ whole genome shotgun (WGS) entry which is preliminary data.</text>
</comment>
<evidence type="ECO:0000313" key="2">
    <source>
        <dbReference type="Proteomes" id="UP000663852"/>
    </source>
</evidence>
<dbReference type="Proteomes" id="UP000663852">
    <property type="component" value="Unassembled WGS sequence"/>
</dbReference>
<dbReference type="AlphaFoldDB" id="A0A815F5J1"/>